<feature type="signal peptide" evidence="1">
    <location>
        <begin position="1"/>
        <end position="22"/>
    </location>
</feature>
<dbReference type="Pfam" id="PF07589">
    <property type="entry name" value="PEP-CTERM"/>
    <property type="match status" value="1"/>
</dbReference>
<evidence type="ECO:0000256" key="1">
    <source>
        <dbReference type="SAM" id="SignalP"/>
    </source>
</evidence>
<gene>
    <name evidence="3" type="ORF">SAMN05216386_0514</name>
</gene>
<evidence type="ECO:0000313" key="3">
    <source>
        <dbReference type="EMBL" id="SFN33073.1"/>
    </source>
</evidence>
<feature type="chain" id="PRO_5010344102" evidence="1">
    <location>
        <begin position="23"/>
        <end position="196"/>
    </location>
</feature>
<evidence type="ECO:0000313" key="4">
    <source>
        <dbReference type="Proteomes" id="UP000183107"/>
    </source>
</evidence>
<accession>A0A1I4Y5T3</accession>
<dbReference type="NCBIfam" id="TIGR02595">
    <property type="entry name" value="PEP_CTERM"/>
    <property type="match status" value="1"/>
</dbReference>
<dbReference type="InterPro" id="IPR010895">
    <property type="entry name" value="CHRD"/>
</dbReference>
<evidence type="ECO:0000259" key="2">
    <source>
        <dbReference type="SMART" id="SM00754"/>
    </source>
</evidence>
<organism evidence="3 4">
    <name type="scientific">Nitrosospira briensis</name>
    <dbReference type="NCBI Taxonomy" id="35799"/>
    <lineage>
        <taxon>Bacteria</taxon>
        <taxon>Pseudomonadati</taxon>
        <taxon>Pseudomonadota</taxon>
        <taxon>Betaproteobacteria</taxon>
        <taxon>Nitrosomonadales</taxon>
        <taxon>Nitrosomonadaceae</taxon>
        <taxon>Nitrosospira</taxon>
    </lineage>
</organism>
<dbReference type="SMART" id="SM00754">
    <property type="entry name" value="CHRD"/>
    <property type="match status" value="1"/>
</dbReference>
<dbReference type="AlphaFoldDB" id="A0A1I4Y5T3"/>
<proteinExistence type="predicted"/>
<dbReference type="RefSeq" id="WP_074794225.1">
    <property type="nucleotide sequence ID" value="NZ_FOVJ01000001.1"/>
</dbReference>
<feature type="domain" description="CHRD" evidence="2">
    <location>
        <begin position="25"/>
        <end position="170"/>
    </location>
</feature>
<dbReference type="Proteomes" id="UP000183107">
    <property type="component" value="Unassembled WGS sequence"/>
</dbReference>
<keyword evidence="1" id="KW-0732">Signal</keyword>
<protein>
    <submittedName>
        <fullName evidence="3">PEP-CTERM protein-sorting domain-containing protein</fullName>
    </submittedName>
</protein>
<keyword evidence="4" id="KW-1185">Reference proteome</keyword>
<dbReference type="EMBL" id="FOVJ01000001">
    <property type="protein sequence ID" value="SFN33073.1"/>
    <property type="molecule type" value="Genomic_DNA"/>
</dbReference>
<sequence>MKLNILVAGCLFTAAVAMPAAAETIIYTAELNGLSEEPSNMSPALGTATVTIDTELRTMRVEESFSGLLAETTASHIHCCTSVPNTGLAGVATPMPAFPGFPLGVTAGSHDQTLDMNVDSSYNPPFLAANGGSAVNAFNTLVAGLDSGTAYANIHTSEFPGGEIRGFLAPIPEPESYAMLLGGLGLLSVMVRRRRV</sequence>
<dbReference type="Pfam" id="PF07452">
    <property type="entry name" value="CHRD"/>
    <property type="match status" value="1"/>
</dbReference>
<dbReference type="InterPro" id="IPR013424">
    <property type="entry name" value="Ice-binding_C"/>
</dbReference>
<reference evidence="4" key="1">
    <citation type="submission" date="2016-10" db="EMBL/GenBank/DDBJ databases">
        <authorList>
            <person name="Varghese N."/>
        </authorList>
    </citation>
    <scope>NUCLEOTIDE SEQUENCE [LARGE SCALE GENOMIC DNA]</scope>
    <source>
        <strain evidence="4">Nsp8</strain>
    </source>
</reference>
<name>A0A1I4Y5T3_9PROT</name>
<dbReference type="OrthoDB" id="571052at2"/>